<dbReference type="AlphaFoldDB" id="A0A4Y2CMX5"/>
<accession>A0A4Y2CMX5</accession>
<keyword evidence="3" id="KW-1185">Reference proteome</keyword>
<name>A0A4Y2CMX5_ARAVE</name>
<organism evidence="2 3">
    <name type="scientific">Araneus ventricosus</name>
    <name type="common">Orbweaver spider</name>
    <name type="synonym">Epeira ventricosa</name>
    <dbReference type="NCBI Taxonomy" id="182803"/>
    <lineage>
        <taxon>Eukaryota</taxon>
        <taxon>Metazoa</taxon>
        <taxon>Ecdysozoa</taxon>
        <taxon>Arthropoda</taxon>
        <taxon>Chelicerata</taxon>
        <taxon>Arachnida</taxon>
        <taxon>Araneae</taxon>
        <taxon>Araneomorphae</taxon>
        <taxon>Entelegynae</taxon>
        <taxon>Araneoidea</taxon>
        <taxon>Araneidae</taxon>
        <taxon>Araneus</taxon>
    </lineage>
</organism>
<evidence type="ECO:0000313" key="1">
    <source>
        <dbReference type="EMBL" id="GBM05031.1"/>
    </source>
</evidence>
<dbReference type="EMBL" id="BGPR01086869">
    <property type="protein sequence ID" value="GBM05031.1"/>
    <property type="molecule type" value="Genomic_DNA"/>
</dbReference>
<evidence type="ECO:0000313" key="3">
    <source>
        <dbReference type="Proteomes" id="UP000499080"/>
    </source>
</evidence>
<protein>
    <submittedName>
        <fullName evidence="2">Uncharacterized protein</fullName>
    </submittedName>
</protein>
<reference evidence="2 3" key="1">
    <citation type="journal article" date="2019" name="Sci. Rep.">
        <title>Orb-weaving spider Araneus ventricosus genome elucidates the spidroin gene catalogue.</title>
        <authorList>
            <person name="Kono N."/>
            <person name="Nakamura H."/>
            <person name="Ohtoshi R."/>
            <person name="Moran D.A.P."/>
            <person name="Shinohara A."/>
            <person name="Yoshida Y."/>
            <person name="Fujiwara M."/>
            <person name="Mori M."/>
            <person name="Tomita M."/>
            <person name="Arakawa K."/>
        </authorList>
    </citation>
    <scope>NUCLEOTIDE SEQUENCE [LARGE SCALE GENOMIC DNA]</scope>
</reference>
<dbReference type="Proteomes" id="UP000499080">
    <property type="component" value="Unassembled WGS sequence"/>
</dbReference>
<proteinExistence type="predicted"/>
<comment type="caution">
    <text evidence="2">The sequence shown here is derived from an EMBL/GenBank/DDBJ whole genome shotgun (WGS) entry which is preliminary data.</text>
</comment>
<dbReference type="EMBL" id="BGPR01086872">
    <property type="protein sequence ID" value="GBM05048.1"/>
    <property type="molecule type" value="Genomic_DNA"/>
</dbReference>
<gene>
    <name evidence="1" type="ORF">AVEN_114209_1</name>
    <name evidence="2" type="ORF">AVEN_135212_1</name>
</gene>
<sequence length="105" mass="11993">MSLQCKLAANLLQVRPMVTSRLALTCCKLVPHLHTCRDKFAVGLQTCSASLLQTKIAIWVTLSFIDCDCKRQSNWDLQSFKFKWCIDRDHGNSKNEDIFAFEIPS</sequence>
<evidence type="ECO:0000313" key="2">
    <source>
        <dbReference type="EMBL" id="GBM05048.1"/>
    </source>
</evidence>